<dbReference type="RefSeq" id="WP_135814618.1">
    <property type="nucleotide sequence ID" value="NZ_RQEV01000017.1"/>
</dbReference>
<name>A0A4R9GMW1_9LEPT</name>
<dbReference type="OrthoDB" id="9805228at2"/>
<dbReference type="InterPro" id="IPR023393">
    <property type="entry name" value="START-like_dom_sf"/>
</dbReference>
<sequence length="163" mass="18878">MTAHDYFQPDKNKDLVFERAIDVPRELVWSAWTDPKHVVKWFTPAPWRTVDCEIDLTPGGIFRTVMRSPEGQDFPNIGCYLEIVKNERLIWTDMLQPGYSPSPNGFFTAVLTLEKLPQGTKYKVLARHKDEETRKKHEDMGFHDGWGKALDQLIELCKTTLKA</sequence>
<dbReference type="EMBL" id="RQEV01000017">
    <property type="protein sequence ID" value="TGK15244.1"/>
    <property type="molecule type" value="Genomic_DNA"/>
</dbReference>
<feature type="domain" description="Activator of Hsp90 ATPase homologue 1/2-like C-terminal" evidence="2">
    <location>
        <begin position="22"/>
        <end position="156"/>
    </location>
</feature>
<comment type="caution">
    <text evidence="3">The sequence shown here is derived from an EMBL/GenBank/DDBJ whole genome shotgun (WGS) entry which is preliminary data.</text>
</comment>
<dbReference type="InterPro" id="IPR013538">
    <property type="entry name" value="ASHA1/2-like_C"/>
</dbReference>
<dbReference type="Proteomes" id="UP000297855">
    <property type="component" value="Unassembled WGS sequence"/>
</dbReference>
<evidence type="ECO:0000256" key="1">
    <source>
        <dbReference type="ARBA" id="ARBA00006817"/>
    </source>
</evidence>
<protein>
    <submittedName>
        <fullName evidence="3">Polyketide cyclase</fullName>
    </submittedName>
</protein>
<evidence type="ECO:0000313" key="3">
    <source>
        <dbReference type="EMBL" id="TGK15244.1"/>
    </source>
</evidence>
<evidence type="ECO:0000259" key="2">
    <source>
        <dbReference type="Pfam" id="PF08327"/>
    </source>
</evidence>
<organism evidence="3 4">
    <name type="scientific">Leptospira fluminis</name>
    <dbReference type="NCBI Taxonomy" id="2484979"/>
    <lineage>
        <taxon>Bacteria</taxon>
        <taxon>Pseudomonadati</taxon>
        <taxon>Spirochaetota</taxon>
        <taxon>Spirochaetia</taxon>
        <taxon>Leptospirales</taxon>
        <taxon>Leptospiraceae</taxon>
        <taxon>Leptospira</taxon>
    </lineage>
</organism>
<dbReference type="SUPFAM" id="SSF55961">
    <property type="entry name" value="Bet v1-like"/>
    <property type="match status" value="1"/>
</dbReference>
<dbReference type="Pfam" id="PF08327">
    <property type="entry name" value="AHSA1"/>
    <property type="match status" value="1"/>
</dbReference>
<keyword evidence="4" id="KW-1185">Reference proteome</keyword>
<dbReference type="CDD" id="cd08896">
    <property type="entry name" value="SRPBCC_CalC_Aha1-like_3"/>
    <property type="match status" value="1"/>
</dbReference>
<evidence type="ECO:0000313" key="4">
    <source>
        <dbReference type="Proteomes" id="UP000297855"/>
    </source>
</evidence>
<dbReference type="Gene3D" id="3.30.530.20">
    <property type="match status" value="1"/>
</dbReference>
<gene>
    <name evidence="3" type="ORF">EHO61_16315</name>
</gene>
<comment type="similarity">
    <text evidence="1">Belongs to the AHA1 family.</text>
</comment>
<reference evidence="3" key="1">
    <citation type="journal article" date="2019" name="PLoS Negl. Trop. Dis.">
        <title>Revisiting the worldwide diversity of Leptospira species in the environment.</title>
        <authorList>
            <person name="Vincent A.T."/>
            <person name="Schiettekatte O."/>
            <person name="Bourhy P."/>
            <person name="Veyrier F.J."/>
            <person name="Picardeau M."/>
        </authorList>
    </citation>
    <scope>NUCLEOTIDE SEQUENCE [LARGE SCALE GENOMIC DNA]</scope>
    <source>
        <strain evidence="3">SCS5</strain>
    </source>
</reference>
<accession>A0A4R9GMW1</accession>
<proteinExistence type="inferred from homology"/>
<dbReference type="AlphaFoldDB" id="A0A4R9GMW1"/>